<evidence type="ECO:0000256" key="1">
    <source>
        <dbReference type="ARBA" id="ARBA00022441"/>
    </source>
</evidence>
<dbReference type="SUPFAM" id="SSF117281">
    <property type="entry name" value="Kelch motif"/>
    <property type="match status" value="1"/>
</dbReference>
<dbReference type="Pfam" id="PF24681">
    <property type="entry name" value="Kelch_KLHDC2_KLHL20_DRC7"/>
    <property type="match status" value="1"/>
</dbReference>
<dbReference type="PROSITE" id="PS50089">
    <property type="entry name" value="ZF_RING_2"/>
    <property type="match status" value="1"/>
</dbReference>
<keyword evidence="1" id="KW-0880">Kelch repeat</keyword>
<keyword evidence="10" id="KW-1185">Reference proteome</keyword>
<keyword evidence="3" id="KW-0677">Repeat</keyword>
<dbReference type="Gene3D" id="2.120.10.80">
    <property type="entry name" value="Kelch-type beta propeller"/>
    <property type="match status" value="1"/>
</dbReference>
<dbReference type="SMART" id="SM00184">
    <property type="entry name" value="RING"/>
    <property type="match status" value="1"/>
</dbReference>
<keyword evidence="2" id="KW-0479">Metal-binding</keyword>
<keyword evidence="5" id="KW-0862">Zinc</keyword>
<dbReference type="InterPro" id="IPR051746">
    <property type="entry name" value="Kelch_domain_containing_8"/>
</dbReference>
<comment type="caution">
    <text evidence="9">The sequence shown here is derived from an EMBL/GenBank/DDBJ whole genome shotgun (WGS) entry which is preliminary data.</text>
</comment>
<dbReference type="InterPro" id="IPR027370">
    <property type="entry name" value="Znf-RING_euk"/>
</dbReference>
<dbReference type="PANTHER" id="PTHR46260:SF3">
    <property type="entry name" value="RING-TYPE DOMAIN-CONTAINING PROTEIN"/>
    <property type="match status" value="1"/>
</dbReference>
<dbReference type="EMBL" id="MPUH01000035">
    <property type="protein sequence ID" value="OMJ93855.1"/>
    <property type="molecule type" value="Genomic_DNA"/>
</dbReference>
<dbReference type="Proteomes" id="UP000187209">
    <property type="component" value="Unassembled WGS sequence"/>
</dbReference>
<dbReference type="SUPFAM" id="SSF57845">
    <property type="entry name" value="B-box zinc-binding domain"/>
    <property type="match status" value="1"/>
</dbReference>
<dbReference type="InterPro" id="IPR013083">
    <property type="entry name" value="Znf_RING/FYVE/PHD"/>
</dbReference>
<evidence type="ECO:0000259" key="8">
    <source>
        <dbReference type="PROSITE" id="PS50119"/>
    </source>
</evidence>
<evidence type="ECO:0000256" key="6">
    <source>
        <dbReference type="PROSITE-ProRule" id="PRU00024"/>
    </source>
</evidence>
<evidence type="ECO:0000259" key="7">
    <source>
        <dbReference type="PROSITE" id="PS50089"/>
    </source>
</evidence>
<dbReference type="SMART" id="SM00612">
    <property type="entry name" value="Kelch"/>
    <property type="match status" value="4"/>
</dbReference>
<dbReference type="Pfam" id="PF13445">
    <property type="entry name" value="zf-RING_UBOX"/>
    <property type="match status" value="1"/>
</dbReference>
<proteinExistence type="predicted"/>
<dbReference type="InterPro" id="IPR001841">
    <property type="entry name" value="Znf_RING"/>
</dbReference>
<dbReference type="InterPro" id="IPR000315">
    <property type="entry name" value="Znf_B-box"/>
</dbReference>
<gene>
    <name evidence="9" type="ORF">SteCoe_3044</name>
</gene>
<name>A0A1R2CXW5_9CILI</name>
<dbReference type="Pfam" id="PF00643">
    <property type="entry name" value="zf-B_box"/>
    <property type="match status" value="1"/>
</dbReference>
<dbReference type="PROSITE" id="PS50119">
    <property type="entry name" value="ZF_BBOX"/>
    <property type="match status" value="1"/>
</dbReference>
<dbReference type="InterPro" id="IPR006652">
    <property type="entry name" value="Kelch_1"/>
</dbReference>
<keyword evidence="4 6" id="KW-0863">Zinc-finger</keyword>
<dbReference type="PROSITE" id="PS00518">
    <property type="entry name" value="ZF_RING_1"/>
    <property type="match status" value="1"/>
</dbReference>
<protein>
    <recommendedName>
        <fullName evidence="11">RING-type domain-containing protein</fullName>
    </recommendedName>
</protein>
<evidence type="ECO:0000256" key="3">
    <source>
        <dbReference type="ARBA" id="ARBA00022737"/>
    </source>
</evidence>
<reference evidence="9 10" key="1">
    <citation type="submission" date="2016-11" db="EMBL/GenBank/DDBJ databases">
        <title>The macronuclear genome of Stentor coeruleus: a giant cell with tiny introns.</title>
        <authorList>
            <person name="Slabodnick M."/>
            <person name="Ruby J.G."/>
            <person name="Reiff S.B."/>
            <person name="Swart E.C."/>
            <person name="Gosai S."/>
            <person name="Prabakaran S."/>
            <person name="Witkowska E."/>
            <person name="Larue G.E."/>
            <person name="Fisher S."/>
            <person name="Freeman R.M."/>
            <person name="Gunawardena J."/>
            <person name="Chu W."/>
            <person name="Stover N.A."/>
            <person name="Gregory B.D."/>
            <person name="Nowacki M."/>
            <person name="Derisi J."/>
            <person name="Roy S.W."/>
            <person name="Marshall W.F."/>
            <person name="Sood P."/>
        </authorList>
    </citation>
    <scope>NUCLEOTIDE SEQUENCE [LARGE SCALE GENOMIC DNA]</scope>
    <source>
        <strain evidence="9">WM001</strain>
    </source>
</reference>
<evidence type="ECO:0000313" key="10">
    <source>
        <dbReference type="Proteomes" id="UP000187209"/>
    </source>
</evidence>
<dbReference type="GO" id="GO:0008270">
    <property type="term" value="F:zinc ion binding"/>
    <property type="evidence" value="ECO:0007669"/>
    <property type="project" value="UniProtKB-KW"/>
</dbReference>
<dbReference type="Gene3D" id="3.30.160.60">
    <property type="entry name" value="Classic Zinc Finger"/>
    <property type="match status" value="1"/>
</dbReference>
<evidence type="ECO:0008006" key="11">
    <source>
        <dbReference type="Google" id="ProtNLM"/>
    </source>
</evidence>
<dbReference type="PANTHER" id="PTHR46260">
    <property type="entry name" value="RING-TYPE DOMAIN-CONTAINING PROTEIN"/>
    <property type="match status" value="1"/>
</dbReference>
<evidence type="ECO:0000256" key="5">
    <source>
        <dbReference type="ARBA" id="ARBA00022833"/>
    </source>
</evidence>
<evidence type="ECO:0000313" key="9">
    <source>
        <dbReference type="EMBL" id="OMJ93855.1"/>
    </source>
</evidence>
<dbReference type="InterPro" id="IPR017907">
    <property type="entry name" value="Znf_RING_CS"/>
</dbReference>
<dbReference type="Gene3D" id="3.30.40.10">
    <property type="entry name" value="Zinc/RING finger domain, C3HC4 (zinc finger)"/>
    <property type="match status" value="1"/>
</dbReference>
<sequence>MECPLCFEVFNDKLKKPRNLDCGHTFCEQCLNKLYTNNTIVCPSCRRPSNNMPKALAVNFIAADLARKYMEERKMFVFCDDHPKEMVRFFCNTCCISICVECIVNHCGHVFVKQEESVKLVQTKLIEYDNKIAKIHERNQISKMKVTEIVSSLDVQFQKGCLTIEQEYNILIEELVRRKEKIKDIFKEMTEFQLGQVQESVIRLEQREVELMSEKAKIAERFENLEKITDGDPAVRTFQIFLSEIKETIETLSIDPSPHFLPPILTPMFEMNKNAMEFIAGLGKISCSAGQENEIKEPTICFFGDKNKVMAYKIHENSWEMRLIEAKYEFNYYAAAATLPDGSTMITGGGSSNTVYVYKDKKIYPAAPMLQIRKEHATVYLNNFVYTIGGYDGQNNQFLNECEKFCIYSKEWAPCASMIVARCAFSATSVNNKYIFIFGGYDGTQRLASIERFNPELDSWSMINTTLRFQLSNCGCFSPYINKVIVLGGGFSSGFSHAVEMLDIESLEWTSLSFMSEGRDLRNKITYFNGDAFCVGGYNFRAEKFQVEDDKWIQLPNYLVSDNLDSWSSSLTFQLCRKSGF</sequence>
<dbReference type="OrthoDB" id="191037at2759"/>
<dbReference type="InterPro" id="IPR015915">
    <property type="entry name" value="Kelch-typ_b-propeller"/>
</dbReference>
<feature type="domain" description="RING-type" evidence="7">
    <location>
        <begin position="3"/>
        <end position="46"/>
    </location>
</feature>
<dbReference type="SUPFAM" id="SSF57850">
    <property type="entry name" value="RING/U-box"/>
    <property type="match status" value="1"/>
</dbReference>
<accession>A0A1R2CXW5</accession>
<feature type="domain" description="B box-type" evidence="8">
    <location>
        <begin position="74"/>
        <end position="114"/>
    </location>
</feature>
<evidence type="ECO:0000256" key="4">
    <source>
        <dbReference type="ARBA" id="ARBA00022771"/>
    </source>
</evidence>
<evidence type="ECO:0000256" key="2">
    <source>
        <dbReference type="ARBA" id="ARBA00022723"/>
    </source>
</evidence>
<organism evidence="9 10">
    <name type="scientific">Stentor coeruleus</name>
    <dbReference type="NCBI Taxonomy" id="5963"/>
    <lineage>
        <taxon>Eukaryota</taxon>
        <taxon>Sar</taxon>
        <taxon>Alveolata</taxon>
        <taxon>Ciliophora</taxon>
        <taxon>Postciliodesmatophora</taxon>
        <taxon>Heterotrichea</taxon>
        <taxon>Heterotrichida</taxon>
        <taxon>Stentoridae</taxon>
        <taxon>Stentor</taxon>
    </lineage>
</organism>
<dbReference type="AlphaFoldDB" id="A0A1R2CXW5"/>